<reference evidence="1" key="1">
    <citation type="submission" date="2021-05" db="EMBL/GenBank/DDBJ databases">
        <authorList>
            <person name="Alioto T."/>
            <person name="Alioto T."/>
            <person name="Gomez Garrido J."/>
        </authorList>
    </citation>
    <scope>NUCLEOTIDE SEQUENCE</scope>
</reference>
<dbReference type="EMBL" id="HBUE01300694">
    <property type="protein sequence ID" value="CAG6578771.1"/>
    <property type="molecule type" value="Transcribed_RNA"/>
</dbReference>
<accession>A0A8D8JX87</accession>
<name>A0A8D8JX87_CULPI</name>
<proteinExistence type="predicted"/>
<protein>
    <submittedName>
        <fullName evidence="1">(northern house mosquito) hypothetical protein</fullName>
    </submittedName>
</protein>
<organism evidence="1">
    <name type="scientific">Culex pipiens</name>
    <name type="common">House mosquito</name>
    <dbReference type="NCBI Taxonomy" id="7175"/>
    <lineage>
        <taxon>Eukaryota</taxon>
        <taxon>Metazoa</taxon>
        <taxon>Ecdysozoa</taxon>
        <taxon>Arthropoda</taxon>
        <taxon>Hexapoda</taxon>
        <taxon>Insecta</taxon>
        <taxon>Pterygota</taxon>
        <taxon>Neoptera</taxon>
        <taxon>Endopterygota</taxon>
        <taxon>Diptera</taxon>
        <taxon>Nematocera</taxon>
        <taxon>Culicoidea</taxon>
        <taxon>Culicidae</taxon>
        <taxon>Culicinae</taxon>
        <taxon>Culicini</taxon>
        <taxon>Culex</taxon>
        <taxon>Culex</taxon>
    </lineage>
</organism>
<sequence>MFENSIFPSWPGHGIITSREESLKSVDTITSPPHSWHDGKRMLFPMFVITDDGEPLVFITKTGRLTRSVEVGSGSSSVQKSKLSQDRLQCCRNSITEATRFIGSQSEIYFSLQRETQVIAG</sequence>
<dbReference type="AlphaFoldDB" id="A0A8D8JX87"/>
<evidence type="ECO:0000313" key="1">
    <source>
        <dbReference type="EMBL" id="CAG6578771.1"/>
    </source>
</evidence>
<dbReference type="EMBL" id="HBUE01194710">
    <property type="protein sequence ID" value="CAG6527050.1"/>
    <property type="molecule type" value="Transcribed_RNA"/>
</dbReference>